<dbReference type="SUPFAM" id="SSF56925">
    <property type="entry name" value="OMPA-like"/>
    <property type="match status" value="1"/>
</dbReference>
<keyword evidence="6" id="KW-1185">Reference proteome</keyword>
<evidence type="ECO:0000256" key="1">
    <source>
        <dbReference type="ARBA" id="ARBA00005710"/>
    </source>
</evidence>
<gene>
    <name evidence="5" type="ORF">Tel_15495</name>
</gene>
<evidence type="ECO:0000259" key="4">
    <source>
        <dbReference type="Pfam" id="PF01389"/>
    </source>
</evidence>
<dbReference type="Pfam" id="PF01389">
    <property type="entry name" value="OmpA_membrane"/>
    <property type="match status" value="1"/>
</dbReference>
<dbReference type="Proteomes" id="UP000055136">
    <property type="component" value="Chromosome"/>
</dbReference>
<proteinExistence type="inferred from homology"/>
<comment type="similarity">
    <text evidence="1">Belongs to the outer membrane OOP (TC 1.B.6) superfamily. OmpA family.</text>
</comment>
<dbReference type="STRING" id="1748243.Tel_15495"/>
<dbReference type="GO" id="GO:0015288">
    <property type="term" value="F:porin activity"/>
    <property type="evidence" value="ECO:0007669"/>
    <property type="project" value="UniProtKB-KW"/>
</dbReference>
<feature type="domain" description="Outer membrane protein OmpA-like transmembrane" evidence="4">
    <location>
        <begin position="29"/>
        <end position="205"/>
    </location>
</feature>
<evidence type="ECO:0000313" key="5">
    <source>
        <dbReference type="EMBL" id="ALP54437.1"/>
    </source>
</evidence>
<evidence type="ECO:0000313" key="6">
    <source>
        <dbReference type="Proteomes" id="UP000055136"/>
    </source>
</evidence>
<keyword evidence="2" id="KW-0812">Transmembrane</keyword>
<keyword evidence="3" id="KW-0732">Signal</keyword>
<accession>A0A0S2TH23</accession>
<dbReference type="GO" id="GO:0046930">
    <property type="term" value="C:pore complex"/>
    <property type="evidence" value="ECO:0007669"/>
    <property type="project" value="UniProtKB-KW"/>
</dbReference>
<reference evidence="5" key="1">
    <citation type="submission" date="2015-10" db="EMBL/GenBank/DDBJ databases">
        <title>Description of Candidatus Tenderia electrophaga gen. nov, sp. nov., an Uncultivated Electroautotroph from a Biocathode Enrichment.</title>
        <authorList>
            <person name="Eddie B.J."/>
            <person name="Malanoski A.P."/>
            <person name="Wang Z."/>
            <person name="Hall R.J."/>
            <person name="Oh S.D."/>
            <person name="Heiner C."/>
            <person name="Lin B."/>
            <person name="Strycharz-Glaven S.M."/>
        </authorList>
    </citation>
    <scope>NUCLEOTIDE SEQUENCE [LARGE SCALE GENOMIC DNA]</scope>
    <source>
        <strain evidence="5">NRL1</strain>
    </source>
</reference>
<feature type="chain" id="PRO_5006605011" description="Outer membrane protein OmpA-like transmembrane domain-containing protein" evidence="3">
    <location>
        <begin position="30"/>
        <end position="206"/>
    </location>
</feature>
<dbReference type="Gene3D" id="2.40.160.20">
    <property type="match status" value="1"/>
</dbReference>
<keyword evidence="2" id="KW-0406">Ion transport</keyword>
<keyword evidence="2" id="KW-0626">Porin</keyword>
<keyword evidence="2" id="KW-0813">Transport</keyword>
<sequence>MGVDVNNKFAKLSLASVFLLSGFFQTAFADSAYVAVSLGKTSGSIDEQGIQAISGPNISSDTTASSFKVQLGMMPKRGLGFEVGYIDFGTLSAMETTLGIIDTYDFDVTGNTIAGIVSVPSGRHSTVYGKIGVVMWESEATVCLPWLGGCGASSTDGNDPFFGIGMEYRIAANMGLRAEFERYDVPVTDAGAGDFNNFSVSAAYRF</sequence>
<dbReference type="EMBL" id="CP013099">
    <property type="protein sequence ID" value="ALP54437.1"/>
    <property type="molecule type" value="Genomic_DNA"/>
</dbReference>
<organism evidence="5 6">
    <name type="scientific">Candidatus Tenderia electrophaga</name>
    <dbReference type="NCBI Taxonomy" id="1748243"/>
    <lineage>
        <taxon>Bacteria</taxon>
        <taxon>Pseudomonadati</taxon>
        <taxon>Pseudomonadota</taxon>
        <taxon>Gammaproteobacteria</taxon>
        <taxon>Candidatus Tenderiales</taxon>
        <taxon>Candidatus Tenderiaceae</taxon>
        <taxon>Candidatus Tenderia</taxon>
    </lineage>
</organism>
<feature type="signal peptide" evidence="3">
    <location>
        <begin position="1"/>
        <end position="29"/>
    </location>
</feature>
<dbReference type="KEGG" id="tee:Tel_15495"/>
<dbReference type="InterPro" id="IPR000498">
    <property type="entry name" value="OmpA-like_TM_dom"/>
</dbReference>
<dbReference type="GO" id="GO:0009279">
    <property type="term" value="C:cell outer membrane"/>
    <property type="evidence" value="ECO:0007669"/>
    <property type="project" value="InterPro"/>
</dbReference>
<protein>
    <recommendedName>
        <fullName evidence="4">Outer membrane protein OmpA-like transmembrane domain-containing protein</fullName>
    </recommendedName>
</protein>
<dbReference type="InterPro" id="IPR011250">
    <property type="entry name" value="OMP/PagP_B-barrel"/>
</dbReference>
<evidence type="ECO:0000256" key="2">
    <source>
        <dbReference type="ARBA" id="ARBA00023114"/>
    </source>
</evidence>
<evidence type="ECO:0000256" key="3">
    <source>
        <dbReference type="SAM" id="SignalP"/>
    </source>
</evidence>
<dbReference type="AlphaFoldDB" id="A0A0S2TH23"/>
<name>A0A0S2TH23_9GAMM</name>